<accession>A0A2K8MI16</accession>
<evidence type="ECO:0000256" key="3">
    <source>
        <dbReference type="ARBA" id="ARBA00022691"/>
    </source>
</evidence>
<evidence type="ECO:0000313" key="6">
    <source>
        <dbReference type="Proteomes" id="UP000229081"/>
    </source>
</evidence>
<protein>
    <recommendedName>
        <fullName evidence="4">Methyltransferase domain-containing protein</fullName>
    </recommendedName>
</protein>
<dbReference type="CDD" id="cd02440">
    <property type="entry name" value="AdoMet_MTases"/>
    <property type="match status" value="1"/>
</dbReference>
<feature type="domain" description="Methyltransferase" evidence="4">
    <location>
        <begin position="293"/>
        <end position="399"/>
    </location>
</feature>
<reference evidence="5 6" key="1">
    <citation type="submission" date="2017-11" db="EMBL/GenBank/DDBJ databases">
        <title>Complete genome sequence of Sphingomonas sp. Strain Cra20, a psychrotolerant potential plant growth promoting rhizobacteria.</title>
        <authorList>
            <person name="Luo Y."/>
        </authorList>
    </citation>
    <scope>NUCLEOTIDE SEQUENCE [LARGE SCALE GENOMIC DNA]</scope>
    <source>
        <strain evidence="5 6">Cra20</strain>
    </source>
</reference>
<dbReference type="SUPFAM" id="SSF48452">
    <property type="entry name" value="TPR-like"/>
    <property type="match status" value="1"/>
</dbReference>
<dbReference type="GO" id="GO:0008168">
    <property type="term" value="F:methyltransferase activity"/>
    <property type="evidence" value="ECO:0007669"/>
    <property type="project" value="UniProtKB-KW"/>
</dbReference>
<organism evidence="5 6">
    <name type="scientific">Sphingomonas psychrotolerans</name>
    <dbReference type="NCBI Taxonomy" id="1327635"/>
    <lineage>
        <taxon>Bacteria</taxon>
        <taxon>Pseudomonadati</taxon>
        <taxon>Pseudomonadota</taxon>
        <taxon>Alphaproteobacteria</taxon>
        <taxon>Sphingomonadales</taxon>
        <taxon>Sphingomonadaceae</taxon>
        <taxon>Sphingomonas</taxon>
    </lineage>
</organism>
<dbReference type="SUPFAM" id="SSF53335">
    <property type="entry name" value="S-adenosyl-L-methionine-dependent methyltransferases"/>
    <property type="match status" value="1"/>
</dbReference>
<dbReference type="OrthoDB" id="649979at2"/>
<gene>
    <name evidence="5" type="ORF">CVN68_12165</name>
</gene>
<keyword evidence="2" id="KW-0808">Transferase</keyword>
<dbReference type="EMBL" id="CP024923">
    <property type="protein sequence ID" value="ATY32634.1"/>
    <property type="molecule type" value="Genomic_DNA"/>
</dbReference>
<dbReference type="Pfam" id="PF13847">
    <property type="entry name" value="Methyltransf_31"/>
    <property type="match status" value="1"/>
</dbReference>
<dbReference type="GO" id="GO:0032259">
    <property type="term" value="P:methylation"/>
    <property type="evidence" value="ECO:0007669"/>
    <property type="project" value="UniProtKB-KW"/>
</dbReference>
<evidence type="ECO:0000259" key="4">
    <source>
        <dbReference type="Pfam" id="PF13847"/>
    </source>
</evidence>
<evidence type="ECO:0000313" key="5">
    <source>
        <dbReference type="EMBL" id="ATY32634.1"/>
    </source>
</evidence>
<dbReference type="PANTHER" id="PTHR43464:SF19">
    <property type="entry name" value="UBIQUINONE BIOSYNTHESIS O-METHYLTRANSFERASE, MITOCHONDRIAL"/>
    <property type="match status" value="1"/>
</dbReference>
<dbReference type="InterPro" id="IPR011990">
    <property type="entry name" value="TPR-like_helical_dom_sf"/>
</dbReference>
<sequence length="535" mass="57618">MRAAPEPFLLAQQLARSGRLPEARAAYARSVDAHPDFLPGYLALSGLAAHHGDYIPAIEVLRAALGRAGGNAAARHAIRRPLAALLAMLRPADYDARLAADLLACLADDQLDPQPLARVTAALLRHAEDADPLWNAFLTRCINTDPDMEARLVAMRDTLIRSDDAHSPLLPALAFHAFASQYVWPEPEIPREGPVKALTALPAELPDHPDWQPLATCARDLSVERALAAAIPGFSPPVGALSEAVRRQYEEHPYPRWQAPPASRRTDFRRFLDALPGIDGAALPPAPLRLLVAGCGTGYEAIDMARMDPGLTVTAVDLSRMSLAFARRKATELGLANLRFLYGDILALAALDETFDVATATGVLHHMADPDGGLASVAGAVRPGGVIRVALYSHRARAPVRAAHALIAERGWQGDAEGIRAFRAHILSLPAGDPLAMLRGSEDFYSLSGCRDLVFHVHERQYRFPEIAALVAGAGLRLAGFDAAPEAVAHFQAMHGAASDPLDLDLWDAVEAEHPFLFAGMIHFWCQKPAQLQSP</sequence>
<dbReference type="Proteomes" id="UP000229081">
    <property type="component" value="Chromosome"/>
</dbReference>
<keyword evidence="1" id="KW-0489">Methyltransferase</keyword>
<dbReference type="RefSeq" id="WP_100282441.1">
    <property type="nucleotide sequence ID" value="NZ_CP024923.1"/>
</dbReference>
<proteinExistence type="predicted"/>
<dbReference type="KEGG" id="sphc:CVN68_12165"/>
<keyword evidence="6" id="KW-1185">Reference proteome</keyword>
<evidence type="ECO:0000256" key="2">
    <source>
        <dbReference type="ARBA" id="ARBA00022679"/>
    </source>
</evidence>
<dbReference type="InterPro" id="IPR025714">
    <property type="entry name" value="Methyltranfer_dom"/>
</dbReference>
<keyword evidence="3" id="KW-0949">S-adenosyl-L-methionine</keyword>
<name>A0A2K8MI16_9SPHN</name>
<dbReference type="InterPro" id="IPR029063">
    <property type="entry name" value="SAM-dependent_MTases_sf"/>
</dbReference>
<dbReference type="Gene3D" id="1.25.40.10">
    <property type="entry name" value="Tetratricopeptide repeat domain"/>
    <property type="match status" value="1"/>
</dbReference>
<dbReference type="AlphaFoldDB" id="A0A2K8MI16"/>
<evidence type="ECO:0000256" key="1">
    <source>
        <dbReference type="ARBA" id="ARBA00022603"/>
    </source>
</evidence>
<dbReference type="PANTHER" id="PTHR43464">
    <property type="entry name" value="METHYLTRANSFERASE"/>
    <property type="match status" value="1"/>
</dbReference>
<dbReference type="Gene3D" id="3.40.50.150">
    <property type="entry name" value="Vaccinia Virus protein VP39"/>
    <property type="match status" value="1"/>
</dbReference>